<keyword evidence="2 4" id="KW-0012">Acyltransferase</keyword>
<keyword evidence="5" id="KW-1185">Reference proteome</keyword>
<dbReference type="InterPro" id="IPR016181">
    <property type="entry name" value="Acyl_CoA_acyltransferase"/>
</dbReference>
<sequence length="180" mass="20391">MRIRDAQEGDLPGILAIYNEAVLSSTAVTNEHTVDLENRRDWLHGLWAQDFPVLVAVSDEDQVLAYASYGPWRPFDGFRFTVEHRVYVREDQRGGGIGRAITHELIERARMAGKHALIGAIESENRASVHMHQQLGFLHVGQLRQVGRKFDRWLDITLMQLTIAPRDPAAPTSMPTEQQP</sequence>
<evidence type="ECO:0000256" key="2">
    <source>
        <dbReference type="ARBA" id="ARBA00023315"/>
    </source>
</evidence>
<organism evidence="4 5">
    <name type="scientific">Stutzerimonas tarimensis</name>
    <dbReference type="NCBI Taxonomy" id="1507735"/>
    <lineage>
        <taxon>Bacteria</taxon>
        <taxon>Pseudomonadati</taxon>
        <taxon>Pseudomonadota</taxon>
        <taxon>Gammaproteobacteria</taxon>
        <taxon>Pseudomonadales</taxon>
        <taxon>Pseudomonadaceae</taxon>
        <taxon>Stutzerimonas</taxon>
    </lineage>
</organism>
<dbReference type="GO" id="GO:0016746">
    <property type="term" value="F:acyltransferase activity"/>
    <property type="evidence" value="ECO:0007669"/>
    <property type="project" value="UniProtKB-KW"/>
</dbReference>
<accession>A0ABV7T7I7</accession>
<dbReference type="Pfam" id="PF00583">
    <property type="entry name" value="Acetyltransf_1"/>
    <property type="match status" value="1"/>
</dbReference>
<protein>
    <submittedName>
        <fullName evidence="4">GNAT family N-acetyltransferase</fullName>
        <ecNumber evidence="4">2.3.-.-</ecNumber>
    </submittedName>
</protein>
<evidence type="ECO:0000256" key="1">
    <source>
        <dbReference type="ARBA" id="ARBA00022679"/>
    </source>
</evidence>
<keyword evidence="1 4" id="KW-0808">Transferase</keyword>
<dbReference type="InterPro" id="IPR000182">
    <property type="entry name" value="GNAT_dom"/>
</dbReference>
<dbReference type="SUPFAM" id="SSF55729">
    <property type="entry name" value="Acyl-CoA N-acyltransferases (Nat)"/>
    <property type="match status" value="1"/>
</dbReference>
<feature type="domain" description="N-acetyltransferase" evidence="3">
    <location>
        <begin position="1"/>
        <end position="164"/>
    </location>
</feature>
<comment type="caution">
    <text evidence="4">The sequence shown here is derived from an EMBL/GenBank/DDBJ whole genome shotgun (WGS) entry which is preliminary data.</text>
</comment>
<reference evidence="5" key="1">
    <citation type="journal article" date="2019" name="Int. J. Syst. Evol. Microbiol.">
        <title>The Global Catalogue of Microorganisms (GCM) 10K type strain sequencing project: providing services to taxonomists for standard genome sequencing and annotation.</title>
        <authorList>
            <consortium name="The Broad Institute Genomics Platform"/>
            <consortium name="The Broad Institute Genome Sequencing Center for Infectious Disease"/>
            <person name="Wu L."/>
            <person name="Ma J."/>
        </authorList>
    </citation>
    <scope>NUCLEOTIDE SEQUENCE [LARGE SCALE GENOMIC DNA]</scope>
    <source>
        <strain evidence="5">KCTC 42447</strain>
    </source>
</reference>
<dbReference type="EC" id="2.3.-.-" evidence="4"/>
<proteinExistence type="predicted"/>
<dbReference type="CDD" id="cd04301">
    <property type="entry name" value="NAT_SF"/>
    <property type="match status" value="1"/>
</dbReference>
<gene>
    <name evidence="4" type="ORF">ACFOMF_12895</name>
</gene>
<evidence type="ECO:0000313" key="4">
    <source>
        <dbReference type="EMBL" id="MFC3608679.1"/>
    </source>
</evidence>
<dbReference type="PROSITE" id="PS51186">
    <property type="entry name" value="GNAT"/>
    <property type="match status" value="1"/>
</dbReference>
<dbReference type="RefSeq" id="WP_386365436.1">
    <property type="nucleotide sequence ID" value="NZ_JBHRXZ010000022.1"/>
</dbReference>
<dbReference type="EMBL" id="JBHRXZ010000022">
    <property type="protein sequence ID" value="MFC3608679.1"/>
    <property type="molecule type" value="Genomic_DNA"/>
</dbReference>
<evidence type="ECO:0000259" key="3">
    <source>
        <dbReference type="PROSITE" id="PS51186"/>
    </source>
</evidence>
<name>A0ABV7T7I7_9GAMM</name>
<dbReference type="Gene3D" id="3.40.630.30">
    <property type="match status" value="1"/>
</dbReference>
<dbReference type="PANTHER" id="PTHR43072:SF23">
    <property type="entry name" value="UPF0039 PROTEIN C11D3.02C"/>
    <property type="match status" value="1"/>
</dbReference>
<evidence type="ECO:0000313" key="5">
    <source>
        <dbReference type="Proteomes" id="UP001595630"/>
    </source>
</evidence>
<dbReference type="Proteomes" id="UP001595630">
    <property type="component" value="Unassembled WGS sequence"/>
</dbReference>
<dbReference type="PANTHER" id="PTHR43072">
    <property type="entry name" value="N-ACETYLTRANSFERASE"/>
    <property type="match status" value="1"/>
</dbReference>